<dbReference type="SUPFAM" id="SSF55347">
    <property type="entry name" value="Glyceraldehyde-3-phosphate dehydrogenase-like, C-terminal domain"/>
    <property type="match status" value="1"/>
</dbReference>
<dbReference type="InterPro" id="IPR036291">
    <property type="entry name" value="NAD(P)-bd_dom_sf"/>
</dbReference>
<accession>A0A9D5Q889</accession>
<dbReference type="EMBL" id="WJJP01000613">
    <property type="protein sequence ID" value="MBD3326656.1"/>
    <property type="molecule type" value="Genomic_DNA"/>
</dbReference>
<dbReference type="InterPro" id="IPR055170">
    <property type="entry name" value="GFO_IDH_MocA-like_dom"/>
</dbReference>
<proteinExistence type="predicted"/>
<dbReference type="Gene3D" id="3.40.50.720">
    <property type="entry name" value="NAD(P)-binding Rossmann-like Domain"/>
    <property type="match status" value="1"/>
</dbReference>
<name>A0A9D5Q889_9BACT</name>
<dbReference type="InterPro" id="IPR000683">
    <property type="entry name" value="Gfo/Idh/MocA-like_OxRdtase_N"/>
</dbReference>
<protein>
    <submittedName>
        <fullName evidence="3">Gfo/Idh/MocA family oxidoreductase</fullName>
    </submittedName>
</protein>
<dbReference type="GO" id="GO:0000166">
    <property type="term" value="F:nucleotide binding"/>
    <property type="evidence" value="ECO:0007669"/>
    <property type="project" value="InterPro"/>
</dbReference>
<reference evidence="3" key="1">
    <citation type="submission" date="2019-11" db="EMBL/GenBank/DDBJ databases">
        <title>Microbial mats filling the niche in hypersaline microbial mats.</title>
        <authorList>
            <person name="Wong H.L."/>
            <person name="Macleod F.I."/>
            <person name="White R.A. III"/>
            <person name="Burns B.P."/>
        </authorList>
    </citation>
    <scope>NUCLEOTIDE SEQUENCE</scope>
    <source>
        <strain evidence="3">Rbin_158</strain>
    </source>
</reference>
<organism evidence="3 4">
    <name type="scientific">candidate division KSB3 bacterium</name>
    <dbReference type="NCBI Taxonomy" id="2044937"/>
    <lineage>
        <taxon>Bacteria</taxon>
        <taxon>candidate division KSB3</taxon>
    </lineage>
</organism>
<dbReference type="Gene3D" id="3.30.360.10">
    <property type="entry name" value="Dihydrodipicolinate Reductase, domain 2"/>
    <property type="match status" value="1"/>
</dbReference>
<dbReference type="PANTHER" id="PTHR43377">
    <property type="entry name" value="BILIVERDIN REDUCTASE A"/>
    <property type="match status" value="1"/>
</dbReference>
<dbReference type="Proteomes" id="UP000649604">
    <property type="component" value="Unassembled WGS sequence"/>
</dbReference>
<feature type="domain" description="GFO/IDH/MocA-like oxidoreductase" evidence="2">
    <location>
        <begin position="137"/>
        <end position="271"/>
    </location>
</feature>
<evidence type="ECO:0000313" key="4">
    <source>
        <dbReference type="Proteomes" id="UP000649604"/>
    </source>
</evidence>
<dbReference type="InterPro" id="IPR051450">
    <property type="entry name" value="Gfo/Idh/MocA_Oxidoreductases"/>
</dbReference>
<comment type="caution">
    <text evidence="3">The sequence shown here is derived from an EMBL/GenBank/DDBJ whole genome shotgun (WGS) entry which is preliminary data.</text>
</comment>
<sequence>MNVKIYGAGSIGNHLAHGCRNKGWEVLICDTDPKALERTQQDIYPARYGQWDAQIRLCTPEDLPHQEFDLVIIGTPPDSHLALAKSELTTRPPKVLLLEKPVCTPSLEDAQHVLDLAQHAGTVACVGYNHTLTANTQAAEAVLAQQQIGTPITISAKFREHWGGIFRAHPWLAGPQDTYLGFWERGGGASGEHSHAINIWQHFARACKLGRIVEVSAMLEMVKDETGASYDRVCLIHVKTEQGFVGDIAQDVVTEPAQKQVRIQGDQGYLEWFCNIESGYDAVISWDGNQEPETQMIAKTRPDDFKGELDHLEQILTGRANPSTSPIALERGLDTMLVIAAAHLSNQHGRAVKLDYEAGYCRDALELV</sequence>
<dbReference type="Pfam" id="PF01408">
    <property type="entry name" value="GFO_IDH_MocA"/>
    <property type="match status" value="1"/>
</dbReference>
<evidence type="ECO:0000313" key="3">
    <source>
        <dbReference type="EMBL" id="MBD3326656.1"/>
    </source>
</evidence>
<evidence type="ECO:0000259" key="1">
    <source>
        <dbReference type="Pfam" id="PF01408"/>
    </source>
</evidence>
<evidence type="ECO:0000259" key="2">
    <source>
        <dbReference type="Pfam" id="PF22725"/>
    </source>
</evidence>
<dbReference type="AlphaFoldDB" id="A0A9D5Q889"/>
<gene>
    <name evidence="3" type="ORF">GF339_18880</name>
</gene>
<feature type="domain" description="Gfo/Idh/MocA-like oxidoreductase N-terminal" evidence="1">
    <location>
        <begin position="2"/>
        <end position="128"/>
    </location>
</feature>
<dbReference type="PANTHER" id="PTHR43377:SF1">
    <property type="entry name" value="BILIVERDIN REDUCTASE A"/>
    <property type="match status" value="1"/>
</dbReference>
<dbReference type="SUPFAM" id="SSF51735">
    <property type="entry name" value="NAD(P)-binding Rossmann-fold domains"/>
    <property type="match status" value="1"/>
</dbReference>
<dbReference type="Pfam" id="PF22725">
    <property type="entry name" value="GFO_IDH_MocA_C3"/>
    <property type="match status" value="1"/>
</dbReference>